<feature type="region of interest" description="Disordered" evidence="1">
    <location>
        <begin position="15"/>
        <end position="40"/>
    </location>
</feature>
<reference evidence="2" key="1">
    <citation type="journal article" date="2020" name="Ecol. Evol.">
        <title>Genome structure and content of the rice root-knot nematode (Meloidogyne graminicola).</title>
        <authorList>
            <person name="Phan N.T."/>
            <person name="Danchin E.G.J."/>
            <person name="Klopp C."/>
            <person name="Perfus-Barbeoch L."/>
            <person name="Kozlowski D.K."/>
            <person name="Koutsovoulos G.D."/>
            <person name="Lopez-Roques C."/>
            <person name="Bouchez O."/>
            <person name="Zahm M."/>
            <person name="Besnard G."/>
            <person name="Bellafiore S."/>
        </authorList>
    </citation>
    <scope>NUCLEOTIDE SEQUENCE</scope>
    <source>
        <strain evidence="2">VN-18</strain>
    </source>
</reference>
<feature type="compositionally biased region" description="Basic and acidic residues" evidence="1">
    <location>
        <begin position="15"/>
        <end position="26"/>
    </location>
</feature>
<dbReference type="AlphaFoldDB" id="A0A8S9ZHU9"/>
<dbReference type="Proteomes" id="UP000605970">
    <property type="component" value="Unassembled WGS sequence"/>
</dbReference>
<name>A0A8S9ZHU9_9BILA</name>
<comment type="caution">
    <text evidence="2">The sequence shown here is derived from an EMBL/GenBank/DDBJ whole genome shotgun (WGS) entry which is preliminary data.</text>
</comment>
<proteinExistence type="predicted"/>
<sequence length="40" mass="4869">NLNLERINNYFNRSFPEKSKAKNNKDNRHKNQFSFLAQEN</sequence>
<gene>
    <name evidence="2" type="ORF">Mgra_00007675</name>
</gene>
<evidence type="ECO:0000313" key="3">
    <source>
        <dbReference type="Proteomes" id="UP000605970"/>
    </source>
</evidence>
<evidence type="ECO:0000256" key="1">
    <source>
        <dbReference type="SAM" id="MobiDB-lite"/>
    </source>
</evidence>
<accession>A0A8S9ZHU9</accession>
<dbReference type="EMBL" id="JABEBT010000090">
    <property type="protein sequence ID" value="KAF7632898.1"/>
    <property type="molecule type" value="Genomic_DNA"/>
</dbReference>
<protein>
    <submittedName>
        <fullName evidence="2">Uncharacterized protein</fullName>
    </submittedName>
</protein>
<evidence type="ECO:0000313" key="2">
    <source>
        <dbReference type="EMBL" id="KAF7632898.1"/>
    </source>
</evidence>
<feature type="non-terminal residue" evidence="2">
    <location>
        <position position="1"/>
    </location>
</feature>
<keyword evidence="3" id="KW-1185">Reference proteome</keyword>
<organism evidence="2 3">
    <name type="scientific">Meloidogyne graminicola</name>
    <dbReference type="NCBI Taxonomy" id="189291"/>
    <lineage>
        <taxon>Eukaryota</taxon>
        <taxon>Metazoa</taxon>
        <taxon>Ecdysozoa</taxon>
        <taxon>Nematoda</taxon>
        <taxon>Chromadorea</taxon>
        <taxon>Rhabditida</taxon>
        <taxon>Tylenchina</taxon>
        <taxon>Tylenchomorpha</taxon>
        <taxon>Tylenchoidea</taxon>
        <taxon>Meloidogynidae</taxon>
        <taxon>Meloidogyninae</taxon>
        <taxon>Meloidogyne</taxon>
    </lineage>
</organism>